<dbReference type="AlphaFoldDB" id="A0A852YLN7"/>
<dbReference type="PROSITE" id="PS51729">
    <property type="entry name" value="GNAT_YJDJ"/>
    <property type="match status" value="1"/>
</dbReference>
<gene>
    <name evidence="2" type="ORF">BJ979_001285</name>
</gene>
<dbReference type="RefSeq" id="WP_179566330.1">
    <property type="nucleotide sequence ID" value="NZ_JACBZY010000001.1"/>
</dbReference>
<dbReference type="PANTHER" id="PTHR31435">
    <property type="entry name" value="PROTEIN NATD1"/>
    <property type="match status" value="1"/>
</dbReference>
<feature type="domain" description="N-acetyltransferase" evidence="1">
    <location>
        <begin position="7"/>
        <end position="94"/>
    </location>
</feature>
<dbReference type="InterPro" id="IPR016181">
    <property type="entry name" value="Acyl_CoA_acyltransferase"/>
</dbReference>
<organism evidence="2 3">
    <name type="scientific">Schumannella luteola</name>
    <dbReference type="NCBI Taxonomy" id="472059"/>
    <lineage>
        <taxon>Bacteria</taxon>
        <taxon>Bacillati</taxon>
        <taxon>Actinomycetota</taxon>
        <taxon>Actinomycetes</taxon>
        <taxon>Micrococcales</taxon>
        <taxon>Microbacteriaceae</taxon>
        <taxon>Schumannella</taxon>
    </lineage>
</organism>
<dbReference type="EMBL" id="JACBZY010000001">
    <property type="protein sequence ID" value="NYG98659.1"/>
    <property type="molecule type" value="Genomic_DNA"/>
</dbReference>
<reference evidence="2 3" key="1">
    <citation type="submission" date="2020-07" db="EMBL/GenBank/DDBJ databases">
        <title>Sequencing the genomes of 1000 actinobacteria strains.</title>
        <authorList>
            <person name="Klenk H.-P."/>
        </authorList>
    </citation>
    <scope>NUCLEOTIDE SEQUENCE [LARGE SCALE GENOMIC DNA]</scope>
    <source>
        <strain evidence="2 3">DSM 23141</strain>
    </source>
</reference>
<keyword evidence="3" id="KW-1185">Reference proteome</keyword>
<dbReference type="Proteomes" id="UP000553888">
    <property type="component" value="Unassembled WGS sequence"/>
</dbReference>
<evidence type="ECO:0000313" key="2">
    <source>
        <dbReference type="EMBL" id="NYG98659.1"/>
    </source>
</evidence>
<dbReference type="Pfam" id="PF14542">
    <property type="entry name" value="Acetyltransf_CG"/>
    <property type="match status" value="1"/>
</dbReference>
<comment type="caution">
    <text evidence="2">The sequence shown here is derived from an EMBL/GenBank/DDBJ whole genome shotgun (WGS) entry which is preliminary data.</text>
</comment>
<proteinExistence type="predicted"/>
<dbReference type="SUPFAM" id="SSF55729">
    <property type="entry name" value="Acyl-CoA N-acyltransferases (Nat)"/>
    <property type="match status" value="1"/>
</dbReference>
<dbReference type="PANTHER" id="PTHR31435:SF10">
    <property type="entry name" value="BSR4717 PROTEIN"/>
    <property type="match status" value="1"/>
</dbReference>
<dbReference type="InterPro" id="IPR045057">
    <property type="entry name" value="Gcn5-rel_NAT"/>
</dbReference>
<dbReference type="CDD" id="cd04301">
    <property type="entry name" value="NAT_SF"/>
    <property type="match status" value="1"/>
</dbReference>
<name>A0A852YLN7_9MICO</name>
<sequence length="95" mass="10856">MADVVIEDQKDASRYALSVDGELVSVLDYRVLGEQISFPHTFTKPQHRGHGWAEKLVDFAIDDVEQNSARRVVPMCWYVAQWFDAHPERAGLLAR</sequence>
<protein>
    <recommendedName>
        <fullName evidence="1">N-acetyltransferase domain-containing protein</fullName>
    </recommendedName>
</protein>
<evidence type="ECO:0000313" key="3">
    <source>
        <dbReference type="Proteomes" id="UP000553888"/>
    </source>
</evidence>
<dbReference type="Gene3D" id="3.40.630.30">
    <property type="match status" value="1"/>
</dbReference>
<dbReference type="InterPro" id="IPR031165">
    <property type="entry name" value="GNAT_YJDJ"/>
</dbReference>
<evidence type="ECO:0000259" key="1">
    <source>
        <dbReference type="PROSITE" id="PS51729"/>
    </source>
</evidence>
<accession>A0A852YLN7</accession>